<name>A0A347UKR4_9RHOB</name>
<dbReference type="InterPro" id="IPR056861">
    <property type="entry name" value="HMCN1-like_VWA"/>
</dbReference>
<keyword evidence="6" id="KW-1185">Reference proteome</keyword>
<dbReference type="Proteomes" id="UP000261704">
    <property type="component" value="Chromosome"/>
</dbReference>
<dbReference type="SUPFAM" id="SSF53300">
    <property type="entry name" value="vWA-like"/>
    <property type="match status" value="1"/>
</dbReference>
<dbReference type="InterPro" id="IPR052969">
    <property type="entry name" value="Thr-specific_kinase-like"/>
</dbReference>
<evidence type="ECO:0000256" key="3">
    <source>
        <dbReference type="ARBA" id="ARBA00022729"/>
    </source>
</evidence>
<evidence type="ECO:0000259" key="4">
    <source>
        <dbReference type="PROSITE" id="PS50234"/>
    </source>
</evidence>
<organism evidence="5 6">
    <name type="scientific">Profundibacter amoris</name>
    <dbReference type="NCBI Taxonomy" id="2171755"/>
    <lineage>
        <taxon>Bacteria</taxon>
        <taxon>Pseudomonadati</taxon>
        <taxon>Pseudomonadota</taxon>
        <taxon>Alphaproteobacteria</taxon>
        <taxon>Rhodobacterales</taxon>
        <taxon>Paracoccaceae</taxon>
        <taxon>Profundibacter</taxon>
    </lineage>
</organism>
<dbReference type="KEGG" id="pamo:BAR1_16790"/>
<comment type="subcellular location">
    <subcellularLocation>
        <location evidence="1">Secreted</location>
    </subcellularLocation>
</comment>
<dbReference type="InterPro" id="IPR002035">
    <property type="entry name" value="VWF_A"/>
</dbReference>
<protein>
    <submittedName>
        <fullName evidence="5">VWA domain-containing protein</fullName>
    </submittedName>
</protein>
<accession>A0A347UKR4</accession>
<gene>
    <name evidence="5" type="ORF">BAR1_16790</name>
</gene>
<dbReference type="PROSITE" id="PS50234">
    <property type="entry name" value="VWFA"/>
    <property type="match status" value="1"/>
</dbReference>
<dbReference type="OrthoDB" id="9805121at2"/>
<dbReference type="PANTHER" id="PTHR47763">
    <property type="entry name" value="ALPHA-PROTEIN KINASE VWKA"/>
    <property type="match status" value="1"/>
</dbReference>
<evidence type="ECO:0000313" key="5">
    <source>
        <dbReference type="EMBL" id="AXX99442.1"/>
    </source>
</evidence>
<proteinExistence type="predicted"/>
<evidence type="ECO:0000313" key="6">
    <source>
        <dbReference type="Proteomes" id="UP000261704"/>
    </source>
</evidence>
<dbReference type="AlphaFoldDB" id="A0A347UKR4"/>
<dbReference type="GO" id="GO:0004674">
    <property type="term" value="F:protein serine/threonine kinase activity"/>
    <property type="evidence" value="ECO:0007669"/>
    <property type="project" value="TreeGrafter"/>
</dbReference>
<dbReference type="PROSITE" id="PS51257">
    <property type="entry name" value="PROKAR_LIPOPROTEIN"/>
    <property type="match status" value="1"/>
</dbReference>
<keyword evidence="2" id="KW-0964">Secreted</keyword>
<dbReference type="CDD" id="cd00198">
    <property type="entry name" value="vWFA"/>
    <property type="match status" value="1"/>
</dbReference>
<dbReference type="Pfam" id="PF25106">
    <property type="entry name" value="VWA_4"/>
    <property type="match status" value="1"/>
</dbReference>
<dbReference type="InterPro" id="IPR036465">
    <property type="entry name" value="vWFA_dom_sf"/>
</dbReference>
<dbReference type="SMART" id="SM00327">
    <property type="entry name" value="VWA"/>
    <property type="match status" value="1"/>
</dbReference>
<feature type="domain" description="VWFA" evidence="4">
    <location>
        <begin position="216"/>
        <end position="412"/>
    </location>
</feature>
<reference evidence="5 6" key="1">
    <citation type="submission" date="2018-09" db="EMBL/GenBank/DDBJ databases">
        <title>Profundibacter amoris BAR1 gen. nov., sp. nov., a new member of the Roseobacter clade isolated at Lokis Castle Vent Field on the Arctic Mid-Oceanic Ridge.</title>
        <authorList>
            <person name="Le Moine Bauer S."/>
            <person name="Sjoeberg A.G."/>
            <person name="L'Haridon S."/>
            <person name="Stokke R."/>
            <person name="Roalkvam I."/>
            <person name="Steen I.H."/>
            <person name="Dahle H."/>
        </authorList>
    </citation>
    <scope>NUCLEOTIDE SEQUENCE [LARGE SCALE GENOMIC DNA]</scope>
    <source>
        <strain evidence="5 6">BAR1</strain>
    </source>
</reference>
<sequence>MLHARYPLHFPPKWRALLRPAAGISALFLAACSPAVYEEAMIAEPVVVEDAAGVIVAPSPAPAAAKVVTTMPRYKPATRTPRRGVITAGDIDDTLNYGAFQRYLAKARRTTHLPAANLSKPVLAQLVGSNGKPAPGVRITLRRPGAADPFYSGYSGVDGNITVFPTVLGAGRLNAVELRAFPDGQGQAFTTRITTSGGRKHIALPFAGEWKPEFLDLAFVVDTTGSMGDELEWLTRELRGIVGAARRSAPGVSIRYGLIVYRDNGDEYVVRNYGFTNRQSQMVAWLRKQQANGGGDYPEAAATALMAGASLDWRRGKGERLMFHIADAPPHDSDARTYLAAAQQAARKGVQIFGLGASGVAAESEYLMRQAAVQTNGRYLFLTDDSGVGYGHAEPTISCYRVTKLRDLMVRVLRSELSGHRIEAPANAVIRTVGSYHNGVCQN</sequence>
<dbReference type="GO" id="GO:0005737">
    <property type="term" value="C:cytoplasm"/>
    <property type="evidence" value="ECO:0007669"/>
    <property type="project" value="TreeGrafter"/>
</dbReference>
<dbReference type="PANTHER" id="PTHR47763:SF1">
    <property type="entry name" value="DUF659 DOMAIN-CONTAINING PROTEIN"/>
    <property type="match status" value="1"/>
</dbReference>
<evidence type="ECO:0000256" key="1">
    <source>
        <dbReference type="ARBA" id="ARBA00004613"/>
    </source>
</evidence>
<dbReference type="Gene3D" id="3.40.50.410">
    <property type="entry name" value="von Willebrand factor, type A domain"/>
    <property type="match status" value="1"/>
</dbReference>
<dbReference type="EMBL" id="CP032125">
    <property type="protein sequence ID" value="AXX99442.1"/>
    <property type="molecule type" value="Genomic_DNA"/>
</dbReference>
<evidence type="ECO:0000256" key="2">
    <source>
        <dbReference type="ARBA" id="ARBA00022525"/>
    </source>
</evidence>
<keyword evidence="3" id="KW-0732">Signal</keyword>